<reference evidence="2" key="1">
    <citation type="submission" date="2022-07" db="EMBL/GenBank/DDBJ databases">
        <authorList>
            <person name="Trinca V."/>
            <person name="Uliana J.V.C."/>
            <person name="Torres T.T."/>
            <person name="Ward R.J."/>
            <person name="Monesi N."/>
        </authorList>
    </citation>
    <scope>NUCLEOTIDE SEQUENCE</scope>
    <source>
        <strain evidence="2">HSMRA1968</strain>
        <tissue evidence="2">Whole embryos</tissue>
    </source>
</reference>
<dbReference type="PANTHER" id="PTHR47331:SF1">
    <property type="entry name" value="GAG-LIKE PROTEIN"/>
    <property type="match status" value="1"/>
</dbReference>
<dbReference type="EMBL" id="WJQU01000003">
    <property type="protein sequence ID" value="KAJ6639432.1"/>
    <property type="molecule type" value="Genomic_DNA"/>
</dbReference>
<dbReference type="Proteomes" id="UP001151699">
    <property type="component" value="Chromosome X"/>
</dbReference>
<protein>
    <recommendedName>
        <fullName evidence="1">DUF5641 domain-containing protein</fullName>
    </recommendedName>
</protein>
<dbReference type="OrthoDB" id="7763385at2759"/>
<dbReference type="AlphaFoldDB" id="A0A9Q0MZ30"/>
<name>A0A9Q0MZ30_9DIPT</name>
<feature type="domain" description="DUF5641" evidence="1">
    <location>
        <begin position="19"/>
        <end position="95"/>
    </location>
</feature>
<evidence type="ECO:0000313" key="3">
    <source>
        <dbReference type="Proteomes" id="UP001151699"/>
    </source>
</evidence>
<evidence type="ECO:0000313" key="2">
    <source>
        <dbReference type="EMBL" id="KAJ6639432.1"/>
    </source>
</evidence>
<proteinExistence type="predicted"/>
<gene>
    <name evidence="2" type="ORF">Bhyg_12177</name>
</gene>
<dbReference type="InterPro" id="IPR040676">
    <property type="entry name" value="DUF5641"/>
</dbReference>
<organism evidence="2 3">
    <name type="scientific">Pseudolycoriella hygida</name>
    <dbReference type="NCBI Taxonomy" id="35572"/>
    <lineage>
        <taxon>Eukaryota</taxon>
        <taxon>Metazoa</taxon>
        <taxon>Ecdysozoa</taxon>
        <taxon>Arthropoda</taxon>
        <taxon>Hexapoda</taxon>
        <taxon>Insecta</taxon>
        <taxon>Pterygota</taxon>
        <taxon>Neoptera</taxon>
        <taxon>Endopterygota</taxon>
        <taxon>Diptera</taxon>
        <taxon>Nematocera</taxon>
        <taxon>Sciaroidea</taxon>
        <taxon>Sciaridae</taxon>
        <taxon>Pseudolycoriella</taxon>
    </lineage>
</organism>
<dbReference type="PANTHER" id="PTHR47331">
    <property type="entry name" value="PHD-TYPE DOMAIN-CONTAINING PROTEIN"/>
    <property type="match status" value="1"/>
</dbReference>
<dbReference type="Pfam" id="PF18701">
    <property type="entry name" value="DUF5641"/>
    <property type="match status" value="1"/>
</dbReference>
<comment type="caution">
    <text evidence="2">The sequence shown here is derived from an EMBL/GenBank/DDBJ whole genome shotgun (WGS) entry which is preliminary data.</text>
</comment>
<accession>A0A9Q0MZ30</accession>
<sequence length="127" mass="15007">MKLAVPCEIAEDAKVLNRNWKTAQMLANHFWTRWLREYLSTITRRTKWFTNVKPIEDGDVVYVVDEKLKRNSWPKGRVTQVFPGNNNIIRYLILHQSFKLQTTLFRTARGKEETNQTSSNFIINCFA</sequence>
<evidence type="ECO:0000259" key="1">
    <source>
        <dbReference type="Pfam" id="PF18701"/>
    </source>
</evidence>
<keyword evidence="3" id="KW-1185">Reference proteome</keyword>